<comment type="caution">
    <text evidence="1">The sequence shown here is derived from an EMBL/GenBank/DDBJ whole genome shotgun (WGS) entry which is preliminary data.</text>
</comment>
<evidence type="ECO:0000313" key="2">
    <source>
        <dbReference type="Proteomes" id="UP000585474"/>
    </source>
</evidence>
<dbReference type="Proteomes" id="UP000585474">
    <property type="component" value="Unassembled WGS sequence"/>
</dbReference>
<reference evidence="1 2" key="1">
    <citation type="submission" date="2019-07" db="EMBL/GenBank/DDBJ databases">
        <title>De Novo Assembly of kiwifruit Actinidia rufa.</title>
        <authorList>
            <person name="Sugita-Konishi S."/>
            <person name="Sato K."/>
            <person name="Mori E."/>
            <person name="Abe Y."/>
            <person name="Kisaki G."/>
            <person name="Hamano K."/>
            <person name="Suezawa K."/>
            <person name="Otani M."/>
            <person name="Fukuda T."/>
            <person name="Manabe T."/>
            <person name="Gomi K."/>
            <person name="Tabuchi M."/>
            <person name="Akimitsu K."/>
            <person name="Kataoka I."/>
        </authorList>
    </citation>
    <scope>NUCLEOTIDE SEQUENCE [LARGE SCALE GENOMIC DNA]</scope>
    <source>
        <strain evidence="2">cv. Fuchu</strain>
    </source>
</reference>
<protein>
    <submittedName>
        <fullName evidence="1">Uncharacterized protein</fullName>
    </submittedName>
</protein>
<gene>
    <name evidence="1" type="ORF">Acr_17g0011200</name>
</gene>
<keyword evidence="2" id="KW-1185">Reference proteome</keyword>
<dbReference type="AlphaFoldDB" id="A0A7J0G473"/>
<evidence type="ECO:0000313" key="1">
    <source>
        <dbReference type="EMBL" id="GFZ05548.1"/>
    </source>
</evidence>
<proteinExistence type="predicted"/>
<accession>A0A7J0G473</accession>
<name>A0A7J0G473_9ERIC</name>
<organism evidence="1 2">
    <name type="scientific">Actinidia rufa</name>
    <dbReference type="NCBI Taxonomy" id="165716"/>
    <lineage>
        <taxon>Eukaryota</taxon>
        <taxon>Viridiplantae</taxon>
        <taxon>Streptophyta</taxon>
        <taxon>Embryophyta</taxon>
        <taxon>Tracheophyta</taxon>
        <taxon>Spermatophyta</taxon>
        <taxon>Magnoliopsida</taxon>
        <taxon>eudicotyledons</taxon>
        <taxon>Gunneridae</taxon>
        <taxon>Pentapetalae</taxon>
        <taxon>asterids</taxon>
        <taxon>Ericales</taxon>
        <taxon>Actinidiaceae</taxon>
        <taxon>Actinidia</taxon>
    </lineage>
</organism>
<dbReference type="EMBL" id="BJWL01000017">
    <property type="protein sequence ID" value="GFZ05548.1"/>
    <property type="molecule type" value="Genomic_DNA"/>
</dbReference>
<sequence>MLPHGPPRLQLTSQDQRTRILYIAPPLHPDLSPEISPCNETIMIPMMASCSPHGILLRSLQNYRDALPKLGHLEISPKCPHRISSLSLYKGQTPTIMRYDFLHAITFLQFYFYLIVIA</sequence>